<sequence length="71" mass="8451">MKIAGEQKGNQIYEKLPSKELLIDDLQYQKNTITIPNLVKLLDLITRAEYSSDYVAKQFKQKKKRRIQRRI</sequence>
<dbReference type="OrthoDB" id="915634at2"/>
<proteinExistence type="predicted"/>
<protein>
    <submittedName>
        <fullName evidence="1">Uncharacterized protein</fullName>
    </submittedName>
</protein>
<gene>
    <name evidence="1" type="ORF">B0A64_17075</name>
</gene>
<organism evidence="1 2">
    <name type="scientific">Flavobacterium araucananum</name>
    <dbReference type="NCBI Taxonomy" id="946678"/>
    <lineage>
        <taxon>Bacteria</taxon>
        <taxon>Pseudomonadati</taxon>
        <taxon>Bacteroidota</taxon>
        <taxon>Flavobacteriia</taxon>
        <taxon>Flavobacteriales</taxon>
        <taxon>Flavobacteriaceae</taxon>
        <taxon>Flavobacterium</taxon>
    </lineage>
</organism>
<name>A0A227P3B5_9FLAO</name>
<dbReference type="EMBL" id="MUGS01000037">
    <property type="protein sequence ID" value="OXG03696.1"/>
    <property type="molecule type" value="Genomic_DNA"/>
</dbReference>
<keyword evidence="2" id="KW-1185">Reference proteome</keyword>
<dbReference type="AlphaFoldDB" id="A0A227P3B5"/>
<evidence type="ECO:0000313" key="2">
    <source>
        <dbReference type="Proteomes" id="UP000214684"/>
    </source>
</evidence>
<dbReference type="Proteomes" id="UP000214684">
    <property type="component" value="Unassembled WGS sequence"/>
</dbReference>
<comment type="caution">
    <text evidence="1">The sequence shown here is derived from an EMBL/GenBank/DDBJ whole genome shotgun (WGS) entry which is preliminary data.</text>
</comment>
<dbReference type="RefSeq" id="WP_089480715.1">
    <property type="nucleotide sequence ID" value="NZ_MUGS01000037.1"/>
</dbReference>
<reference evidence="1 2" key="1">
    <citation type="submission" date="2016-11" db="EMBL/GenBank/DDBJ databases">
        <title>Whole genomes of Flavobacteriaceae.</title>
        <authorList>
            <person name="Stine C."/>
            <person name="Li C."/>
            <person name="Tadesse D."/>
        </authorList>
    </citation>
    <scope>NUCLEOTIDE SEQUENCE [LARGE SCALE GENOMIC DNA]</scope>
    <source>
        <strain evidence="1 2">DSM 24704</strain>
    </source>
</reference>
<evidence type="ECO:0000313" key="1">
    <source>
        <dbReference type="EMBL" id="OXG03696.1"/>
    </source>
</evidence>
<accession>A0A227P3B5</accession>